<keyword evidence="1" id="KW-1133">Transmembrane helix</keyword>
<accession>A0ABR9T6A3</accession>
<proteinExistence type="predicted"/>
<protein>
    <submittedName>
        <fullName evidence="2">Uncharacterized protein</fullName>
    </submittedName>
</protein>
<dbReference type="EMBL" id="PSKQ01000018">
    <property type="protein sequence ID" value="MBE8720851.1"/>
    <property type="molecule type" value="Genomic_DNA"/>
</dbReference>
<evidence type="ECO:0000313" key="2">
    <source>
        <dbReference type="EMBL" id="MBE8720851.1"/>
    </source>
</evidence>
<keyword evidence="1" id="KW-0472">Membrane</keyword>
<keyword evidence="3" id="KW-1185">Reference proteome</keyword>
<reference evidence="2 3" key="1">
    <citation type="submission" date="2018-02" db="EMBL/GenBank/DDBJ databases">
        <title>Sphingobacterium KA21.</title>
        <authorList>
            <person name="Vasarhelyi B.M."/>
            <person name="Deshmukh S."/>
            <person name="Balint B."/>
            <person name="Kukolya J."/>
        </authorList>
    </citation>
    <scope>NUCLEOTIDE SEQUENCE [LARGE SCALE GENOMIC DNA]</scope>
    <source>
        <strain evidence="2 3">Ka21</strain>
    </source>
</reference>
<evidence type="ECO:0000256" key="1">
    <source>
        <dbReference type="SAM" id="Phobius"/>
    </source>
</evidence>
<comment type="caution">
    <text evidence="2">The sequence shown here is derived from an EMBL/GenBank/DDBJ whole genome shotgun (WGS) entry which is preliminary data.</text>
</comment>
<evidence type="ECO:0000313" key="3">
    <source>
        <dbReference type="Proteomes" id="UP000618319"/>
    </source>
</evidence>
<organism evidence="2 3">
    <name type="scientific">Sphingobacterium pedocola</name>
    <dbReference type="NCBI Taxonomy" id="2082722"/>
    <lineage>
        <taxon>Bacteria</taxon>
        <taxon>Pseudomonadati</taxon>
        <taxon>Bacteroidota</taxon>
        <taxon>Sphingobacteriia</taxon>
        <taxon>Sphingobacteriales</taxon>
        <taxon>Sphingobacteriaceae</taxon>
        <taxon>Sphingobacterium</taxon>
    </lineage>
</organism>
<sequence>MFKIILSILSLSCGGKIQALFVVKRSPVRWGNQMCLNLRLAFRLLFYFWYVCLLTLAITFRGFAFVREIEAQKLVLLLKFN</sequence>
<dbReference type="Proteomes" id="UP000618319">
    <property type="component" value="Unassembled WGS sequence"/>
</dbReference>
<keyword evidence="1" id="KW-0812">Transmembrane</keyword>
<name>A0ABR9T6A3_9SPHI</name>
<gene>
    <name evidence="2" type="ORF">C4F40_08965</name>
</gene>
<feature type="transmembrane region" description="Helical" evidence="1">
    <location>
        <begin position="46"/>
        <end position="66"/>
    </location>
</feature>